<dbReference type="PROSITE" id="PS01261">
    <property type="entry name" value="UPF0020"/>
    <property type="match status" value="1"/>
</dbReference>
<dbReference type="PANTHER" id="PTHR47313">
    <property type="entry name" value="RIBOSOMAL RNA LARGE SUBUNIT METHYLTRANSFERASE K/L"/>
    <property type="match status" value="1"/>
</dbReference>
<dbReference type="InterPro" id="IPR004114">
    <property type="entry name" value="THUMP_dom"/>
</dbReference>
<dbReference type="Gene3D" id="3.30.2130.30">
    <property type="match status" value="1"/>
</dbReference>
<feature type="compositionally biased region" description="Basic and acidic residues" evidence="4">
    <location>
        <begin position="418"/>
        <end position="439"/>
    </location>
</feature>
<dbReference type="SMART" id="SM00981">
    <property type="entry name" value="THUMP"/>
    <property type="match status" value="1"/>
</dbReference>
<dbReference type="Pfam" id="PF22020">
    <property type="entry name" value="RlmL_1st"/>
    <property type="match status" value="1"/>
</dbReference>
<evidence type="ECO:0000259" key="5">
    <source>
        <dbReference type="PROSITE" id="PS51165"/>
    </source>
</evidence>
<evidence type="ECO:0000256" key="1">
    <source>
        <dbReference type="ARBA" id="ARBA00022603"/>
    </source>
</evidence>
<dbReference type="GeneID" id="93365764"/>
<dbReference type="GO" id="GO:0003723">
    <property type="term" value="F:RNA binding"/>
    <property type="evidence" value="ECO:0007669"/>
    <property type="project" value="UniProtKB-UniRule"/>
</dbReference>
<dbReference type="Pfam" id="PF01170">
    <property type="entry name" value="UPF0020"/>
    <property type="match status" value="1"/>
</dbReference>
<organism evidence="6 7">
    <name type="scientific">Porphyromonas endodontalis (strain ATCC 35406 / DSM 24491 / JCM 8526 / CCUG 16442 / BCRC 14492 / NCTC 13058 / HG 370)</name>
    <name type="common">Bacteroides endodontalis</name>
    <dbReference type="NCBI Taxonomy" id="553175"/>
    <lineage>
        <taxon>Bacteria</taxon>
        <taxon>Pseudomonadati</taxon>
        <taxon>Bacteroidota</taxon>
        <taxon>Bacteroidia</taxon>
        <taxon>Bacteroidales</taxon>
        <taxon>Porphyromonadaceae</taxon>
        <taxon>Porphyromonas</taxon>
    </lineage>
</organism>
<dbReference type="Pfam" id="PF02926">
    <property type="entry name" value="THUMP"/>
    <property type="match status" value="1"/>
</dbReference>
<dbReference type="GO" id="GO:0008990">
    <property type="term" value="F:rRNA (guanine-N2-)-methyltransferase activity"/>
    <property type="evidence" value="ECO:0007669"/>
    <property type="project" value="TreeGrafter"/>
</dbReference>
<dbReference type="RefSeq" id="WP_004334460.1">
    <property type="nucleotide sequence ID" value="NZ_ACNN01000029.1"/>
</dbReference>
<keyword evidence="1" id="KW-0489">Methyltransferase</keyword>
<dbReference type="SUPFAM" id="SSF53335">
    <property type="entry name" value="S-adenosyl-L-methionine-dependent methyltransferases"/>
    <property type="match status" value="1"/>
</dbReference>
<protein>
    <submittedName>
        <fullName evidence="6">THUMP domain protein</fullName>
    </submittedName>
</protein>
<sequence>MGNKTTSTPKQQRDAHATQHHLSSYVAKTLYGLEDVLADELEALGAYDIEVGRRMVRFRGDKRMLYLTNYRLRTALRILKPIYEFNCESIEDLYETLRQFEWAQYIRCDQTFLIDPVVYSDRFSNSRYVSYRVKDAIADYFVANTPDGKRPSVRMDTPDVRFNIHIAQRHVTLSLDSSGDSLHKRGYKVKQTPAPLSEVLAAGILLKAGWQGQCDLIDPMCGSGTFAIEAALIARGVAAGAWRTKYAFEEWADFDADLWREVQEDPNFETPFEHHIYASDIANDAYTVTNANVQHMGLGHDITVEHMAMQRRNAPEAPVLMVLNPPYGERLTRFDLEALYSMIGSELKHKYTGSKVWIIAPKSKLFHAIGLRHSSRLDLLNGDLECELRSYELFEGKRDDFKRDLAEGKTRTYASSRPYRERKQERTPREKCPEREKTFKNTSPATEEKTRRPRFGGKGQHGSNSPKDRFGRRGDEERPSRKSRIQVFDDSNQ</sequence>
<proteinExistence type="predicted"/>
<feature type="domain" description="THUMP" evidence="5">
    <location>
        <begin position="64"/>
        <end position="177"/>
    </location>
</feature>
<dbReference type="EMBL" id="ACNN01000029">
    <property type="protein sequence ID" value="EEN82218.1"/>
    <property type="molecule type" value="Genomic_DNA"/>
</dbReference>
<dbReference type="InterPro" id="IPR029063">
    <property type="entry name" value="SAM-dependent_MTases_sf"/>
</dbReference>
<feature type="compositionally biased region" description="Basic and acidic residues" evidence="4">
    <location>
        <begin position="466"/>
        <end position="480"/>
    </location>
</feature>
<name>C3JC56_POREA</name>
<gene>
    <name evidence="6" type="ORF">POREN0001_0456</name>
</gene>
<accession>C3JC56</accession>
<keyword evidence="2" id="KW-0808">Transferase</keyword>
<evidence type="ECO:0000313" key="6">
    <source>
        <dbReference type="EMBL" id="EEN82218.1"/>
    </source>
</evidence>
<dbReference type="InterPro" id="IPR000241">
    <property type="entry name" value="RlmKL-like_Mtase"/>
</dbReference>
<dbReference type="Gene3D" id="3.40.50.150">
    <property type="entry name" value="Vaccinia Virus protein VP39"/>
    <property type="match status" value="1"/>
</dbReference>
<evidence type="ECO:0000256" key="2">
    <source>
        <dbReference type="ARBA" id="ARBA00022679"/>
    </source>
</evidence>
<dbReference type="InterPro" id="IPR053943">
    <property type="entry name" value="RlmKL-like_Mtase_CS"/>
</dbReference>
<dbReference type="PANTHER" id="PTHR47313:SF1">
    <property type="entry name" value="RIBOSOMAL RNA LARGE SUBUNIT METHYLTRANSFERASE K_L"/>
    <property type="match status" value="1"/>
</dbReference>
<dbReference type="PROSITE" id="PS51165">
    <property type="entry name" value="THUMP"/>
    <property type="match status" value="1"/>
</dbReference>
<dbReference type="eggNOG" id="COG0116">
    <property type="taxonomic scope" value="Bacteria"/>
</dbReference>
<keyword evidence="7" id="KW-1185">Reference proteome</keyword>
<dbReference type="Proteomes" id="UP000004295">
    <property type="component" value="Unassembled WGS sequence"/>
</dbReference>
<dbReference type="AlphaFoldDB" id="C3JC56"/>
<evidence type="ECO:0000313" key="7">
    <source>
        <dbReference type="Proteomes" id="UP000004295"/>
    </source>
</evidence>
<evidence type="ECO:0000256" key="4">
    <source>
        <dbReference type="SAM" id="MobiDB-lite"/>
    </source>
</evidence>
<keyword evidence="3" id="KW-0694">RNA-binding</keyword>
<comment type="caution">
    <text evidence="6">The sequence shown here is derived from an EMBL/GenBank/DDBJ whole genome shotgun (WGS) entry which is preliminary data.</text>
</comment>
<feature type="region of interest" description="Disordered" evidence="4">
    <location>
        <begin position="409"/>
        <end position="493"/>
    </location>
</feature>
<dbReference type="CDD" id="cd11715">
    <property type="entry name" value="THUMP_AdoMetMT"/>
    <property type="match status" value="1"/>
</dbReference>
<reference evidence="6 7" key="1">
    <citation type="submission" date="2009-04" db="EMBL/GenBank/DDBJ databases">
        <authorList>
            <person name="Sebastian Y."/>
            <person name="Madupu R."/>
            <person name="Durkin A.S."/>
            <person name="Torralba M."/>
            <person name="Methe B."/>
            <person name="Sutton G.G."/>
            <person name="Strausberg R.L."/>
            <person name="Nelson K.E."/>
        </authorList>
    </citation>
    <scope>NUCLEOTIDE SEQUENCE [LARGE SCALE GENOMIC DNA]</scope>
    <source>
        <strain evidence="7">ATCC 35406 / BCRC 14492 / JCM 8526 / NCTC 13058 / HG 370</strain>
    </source>
</reference>
<dbReference type="InterPro" id="IPR054170">
    <property type="entry name" value="RlmL_1st"/>
</dbReference>
<dbReference type="GO" id="GO:0070043">
    <property type="term" value="F:rRNA (guanine-N7-)-methyltransferase activity"/>
    <property type="evidence" value="ECO:0007669"/>
    <property type="project" value="TreeGrafter"/>
</dbReference>
<dbReference type="STRING" id="553175.POREN0001_0456"/>
<evidence type="ECO:0000256" key="3">
    <source>
        <dbReference type="PROSITE-ProRule" id="PRU00529"/>
    </source>
</evidence>